<name>A0ACA9P306_9GLOM</name>
<gene>
    <name evidence="1" type="ORF">SCALOS_LOCUS9960</name>
</gene>
<feature type="non-terminal residue" evidence="1">
    <location>
        <position position="1"/>
    </location>
</feature>
<evidence type="ECO:0000313" key="2">
    <source>
        <dbReference type="Proteomes" id="UP000789860"/>
    </source>
</evidence>
<organism evidence="1 2">
    <name type="scientific">Scutellospora calospora</name>
    <dbReference type="NCBI Taxonomy" id="85575"/>
    <lineage>
        <taxon>Eukaryota</taxon>
        <taxon>Fungi</taxon>
        <taxon>Fungi incertae sedis</taxon>
        <taxon>Mucoromycota</taxon>
        <taxon>Glomeromycotina</taxon>
        <taxon>Glomeromycetes</taxon>
        <taxon>Diversisporales</taxon>
        <taxon>Gigasporaceae</taxon>
        <taxon>Scutellospora</taxon>
    </lineage>
</organism>
<reference evidence="1" key="1">
    <citation type="submission" date="2021-06" db="EMBL/GenBank/DDBJ databases">
        <authorList>
            <person name="Kallberg Y."/>
            <person name="Tangrot J."/>
            <person name="Rosling A."/>
        </authorList>
    </citation>
    <scope>NUCLEOTIDE SEQUENCE</scope>
    <source>
        <strain evidence="1">AU212A</strain>
    </source>
</reference>
<accession>A0ACA9P306</accession>
<proteinExistence type="predicted"/>
<evidence type="ECO:0000313" key="1">
    <source>
        <dbReference type="EMBL" id="CAG8686778.1"/>
    </source>
</evidence>
<protein>
    <submittedName>
        <fullName evidence="1">6906_t:CDS:1</fullName>
    </submittedName>
</protein>
<sequence length="46" mass="5259">SISQPIPITAQEEEVAINEENIKKEELITIINLLLDSLDISNYLKY</sequence>
<comment type="caution">
    <text evidence="1">The sequence shown here is derived from an EMBL/GenBank/DDBJ whole genome shotgun (WGS) entry which is preliminary data.</text>
</comment>
<feature type="non-terminal residue" evidence="1">
    <location>
        <position position="46"/>
    </location>
</feature>
<keyword evidence="2" id="KW-1185">Reference proteome</keyword>
<dbReference type="Proteomes" id="UP000789860">
    <property type="component" value="Unassembled WGS sequence"/>
</dbReference>
<dbReference type="EMBL" id="CAJVPM010034140">
    <property type="protein sequence ID" value="CAG8686778.1"/>
    <property type="molecule type" value="Genomic_DNA"/>
</dbReference>